<dbReference type="PROSITE" id="PS50011">
    <property type="entry name" value="PROTEIN_KINASE_DOM"/>
    <property type="match status" value="1"/>
</dbReference>
<evidence type="ECO:0000256" key="5">
    <source>
        <dbReference type="ARBA" id="ARBA00022527"/>
    </source>
</evidence>
<evidence type="ECO:0000256" key="13">
    <source>
        <dbReference type="ARBA" id="ARBA00022989"/>
    </source>
</evidence>
<feature type="transmembrane region" description="Helical" evidence="17">
    <location>
        <begin position="289"/>
        <end position="309"/>
    </location>
</feature>
<dbReference type="Pfam" id="PF07714">
    <property type="entry name" value="PK_Tyr_Ser-Thr"/>
    <property type="match status" value="1"/>
</dbReference>
<dbReference type="GO" id="GO:0030246">
    <property type="term" value="F:carbohydrate binding"/>
    <property type="evidence" value="ECO:0007669"/>
    <property type="project" value="UniProtKB-KW"/>
</dbReference>
<evidence type="ECO:0000313" key="20">
    <source>
        <dbReference type="EMBL" id="KAK9944449.1"/>
    </source>
</evidence>
<evidence type="ECO:0000256" key="10">
    <source>
        <dbReference type="ARBA" id="ARBA00022741"/>
    </source>
</evidence>
<dbReference type="CDD" id="cd06899">
    <property type="entry name" value="lectin_legume_LecRK_Arcelin_ConA"/>
    <property type="match status" value="1"/>
</dbReference>
<feature type="binding site" evidence="16">
    <location>
        <position position="380"/>
    </location>
    <ligand>
        <name>ATP</name>
        <dbReference type="ChEBI" id="CHEBI:30616"/>
    </ligand>
</feature>
<dbReference type="InterPro" id="IPR013320">
    <property type="entry name" value="ConA-like_dom_sf"/>
</dbReference>
<dbReference type="GO" id="GO:0004674">
    <property type="term" value="F:protein serine/threonine kinase activity"/>
    <property type="evidence" value="ECO:0007669"/>
    <property type="project" value="UniProtKB-KW"/>
</dbReference>
<keyword evidence="13 17" id="KW-1133">Transmembrane helix</keyword>
<comment type="similarity">
    <text evidence="4">In the C-terminal section; belongs to the protein kinase superfamily. Ser/Thr protein kinase family.</text>
</comment>
<dbReference type="AlphaFoldDB" id="A0AAW1Y670"/>
<organism evidence="20 21">
    <name type="scientific">Rubus argutus</name>
    <name type="common">Southern blackberry</name>
    <dbReference type="NCBI Taxonomy" id="59490"/>
    <lineage>
        <taxon>Eukaryota</taxon>
        <taxon>Viridiplantae</taxon>
        <taxon>Streptophyta</taxon>
        <taxon>Embryophyta</taxon>
        <taxon>Tracheophyta</taxon>
        <taxon>Spermatophyta</taxon>
        <taxon>Magnoliopsida</taxon>
        <taxon>eudicotyledons</taxon>
        <taxon>Gunneridae</taxon>
        <taxon>Pentapetalae</taxon>
        <taxon>rosids</taxon>
        <taxon>fabids</taxon>
        <taxon>Rosales</taxon>
        <taxon>Rosaceae</taxon>
        <taxon>Rosoideae</taxon>
        <taxon>Rosoideae incertae sedis</taxon>
        <taxon>Rubus</taxon>
    </lineage>
</organism>
<evidence type="ECO:0000256" key="2">
    <source>
        <dbReference type="ARBA" id="ARBA00007606"/>
    </source>
</evidence>
<dbReference type="PANTHER" id="PTHR27007">
    <property type="match status" value="1"/>
</dbReference>
<dbReference type="SMART" id="SM00220">
    <property type="entry name" value="S_TKc"/>
    <property type="match status" value="1"/>
</dbReference>
<evidence type="ECO:0000256" key="11">
    <source>
        <dbReference type="ARBA" id="ARBA00022777"/>
    </source>
</evidence>
<keyword evidence="11" id="KW-0418">Kinase</keyword>
<dbReference type="Pfam" id="PF00139">
    <property type="entry name" value="Lectin_legB"/>
    <property type="match status" value="1"/>
</dbReference>
<dbReference type="InterPro" id="IPR011009">
    <property type="entry name" value="Kinase-like_dom_sf"/>
</dbReference>
<dbReference type="PROSITE" id="PS00108">
    <property type="entry name" value="PROTEIN_KINASE_ST"/>
    <property type="match status" value="1"/>
</dbReference>
<gene>
    <name evidence="20" type="ORF">M0R45_010018</name>
</gene>
<comment type="similarity">
    <text evidence="2">Belongs to the leguminous lectin family.</text>
</comment>
<dbReference type="InterPro" id="IPR001245">
    <property type="entry name" value="Ser-Thr/Tyr_kinase_cat_dom"/>
</dbReference>
<dbReference type="Gene3D" id="2.60.120.200">
    <property type="match status" value="1"/>
</dbReference>
<dbReference type="InterPro" id="IPR017441">
    <property type="entry name" value="Protein_kinase_ATP_BS"/>
</dbReference>
<evidence type="ECO:0000256" key="4">
    <source>
        <dbReference type="ARBA" id="ARBA00010217"/>
    </source>
</evidence>
<evidence type="ECO:0000256" key="15">
    <source>
        <dbReference type="ARBA" id="ARBA00023170"/>
    </source>
</evidence>
<evidence type="ECO:0000256" key="1">
    <source>
        <dbReference type="ARBA" id="ARBA00004479"/>
    </source>
</evidence>
<dbReference type="Proteomes" id="UP001457282">
    <property type="component" value="Unassembled WGS sequence"/>
</dbReference>
<keyword evidence="9" id="KW-0430">Lectin</keyword>
<accession>A0AAW1Y670</accession>
<evidence type="ECO:0000256" key="3">
    <source>
        <dbReference type="ARBA" id="ARBA00008536"/>
    </source>
</evidence>
<dbReference type="SUPFAM" id="SSF56112">
    <property type="entry name" value="Protein kinase-like (PK-like)"/>
    <property type="match status" value="1"/>
</dbReference>
<keyword evidence="12 16" id="KW-0067">ATP-binding</keyword>
<reference evidence="20 21" key="1">
    <citation type="journal article" date="2023" name="G3 (Bethesda)">
        <title>A chromosome-length genome assembly and annotation of blackberry (Rubus argutus, cv. 'Hillquist').</title>
        <authorList>
            <person name="Bruna T."/>
            <person name="Aryal R."/>
            <person name="Dudchenko O."/>
            <person name="Sargent D.J."/>
            <person name="Mead D."/>
            <person name="Buti M."/>
            <person name="Cavallini A."/>
            <person name="Hytonen T."/>
            <person name="Andres J."/>
            <person name="Pham M."/>
            <person name="Weisz D."/>
            <person name="Mascagni F."/>
            <person name="Usai G."/>
            <person name="Natali L."/>
            <person name="Bassil N."/>
            <person name="Fernandez G.E."/>
            <person name="Lomsadze A."/>
            <person name="Armour M."/>
            <person name="Olukolu B."/>
            <person name="Poorten T."/>
            <person name="Britton C."/>
            <person name="Davik J."/>
            <person name="Ashrafi H."/>
            <person name="Aiden E.L."/>
            <person name="Borodovsky M."/>
            <person name="Worthington M."/>
        </authorList>
    </citation>
    <scope>NUCLEOTIDE SEQUENCE [LARGE SCALE GENOMIC DNA]</scope>
    <source>
        <strain evidence="20">PI 553951</strain>
    </source>
</reference>
<dbReference type="InterPro" id="IPR001220">
    <property type="entry name" value="Legume_lectin_dom"/>
</dbReference>
<keyword evidence="14 17" id="KW-0472">Membrane</keyword>
<evidence type="ECO:0000256" key="18">
    <source>
        <dbReference type="SAM" id="SignalP"/>
    </source>
</evidence>
<comment type="similarity">
    <text evidence="3">In the N-terminal section; belongs to the leguminous lectin family.</text>
</comment>
<dbReference type="Gene3D" id="1.10.510.10">
    <property type="entry name" value="Transferase(Phosphotransferase) domain 1"/>
    <property type="match status" value="1"/>
</dbReference>
<keyword evidence="21" id="KW-1185">Reference proteome</keyword>
<evidence type="ECO:0000256" key="17">
    <source>
        <dbReference type="SAM" id="Phobius"/>
    </source>
</evidence>
<keyword evidence="10 16" id="KW-0547">Nucleotide-binding</keyword>
<evidence type="ECO:0000256" key="7">
    <source>
        <dbReference type="ARBA" id="ARBA00022692"/>
    </source>
</evidence>
<keyword evidence="8 18" id="KW-0732">Signal</keyword>
<evidence type="ECO:0000256" key="9">
    <source>
        <dbReference type="ARBA" id="ARBA00022734"/>
    </source>
</evidence>
<protein>
    <recommendedName>
        <fullName evidence="19">Protein kinase domain-containing protein</fullName>
    </recommendedName>
</protein>
<dbReference type="GO" id="GO:0006952">
    <property type="term" value="P:defense response"/>
    <property type="evidence" value="ECO:0007669"/>
    <property type="project" value="UniProtKB-ARBA"/>
</dbReference>
<name>A0AAW1Y670_RUBAR</name>
<dbReference type="SUPFAM" id="SSF49899">
    <property type="entry name" value="Concanavalin A-like lectins/glucanases"/>
    <property type="match status" value="1"/>
</dbReference>
<evidence type="ECO:0000256" key="6">
    <source>
        <dbReference type="ARBA" id="ARBA00022679"/>
    </source>
</evidence>
<comment type="subcellular location">
    <subcellularLocation>
        <location evidence="1">Membrane</location>
        <topology evidence="1">Single-pass type I membrane protein</topology>
    </subcellularLocation>
</comment>
<keyword evidence="7 17" id="KW-0812">Transmembrane</keyword>
<evidence type="ECO:0000313" key="21">
    <source>
        <dbReference type="Proteomes" id="UP001457282"/>
    </source>
</evidence>
<keyword evidence="15" id="KW-0675">Receptor</keyword>
<dbReference type="InterPro" id="IPR050528">
    <property type="entry name" value="L-type_Lectin-RKs"/>
</dbReference>
<evidence type="ECO:0000259" key="19">
    <source>
        <dbReference type="PROSITE" id="PS50011"/>
    </source>
</evidence>
<feature type="chain" id="PRO_5043811122" description="Protein kinase domain-containing protein" evidence="18">
    <location>
        <begin position="25"/>
        <end position="669"/>
    </location>
</feature>
<dbReference type="InterPro" id="IPR008271">
    <property type="entry name" value="Ser/Thr_kinase_AS"/>
</dbReference>
<feature type="domain" description="Protein kinase" evidence="19">
    <location>
        <begin position="348"/>
        <end position="611"/>
    </location>
</feature>
<dbReference type="InterPro" id="IPR000719">
    <property type="entry name" value="Prot_kinase_dom"/>
</dbReference>
<dbReference type="GO" id="GO:0016020">
    <property type="term" value="C:membrane"/>
    <property type="evidence" value="ECO:0007669"/>
    <property type="project" value="UniProtKB-SubCell"/>
</dbReference>
<keyword evidence="6" id="KW-0808">Transferase</keyword>
<dbReference type="FunFam" id="3.30.200.20:FF:000320">
    <property type="entry name" value="probable L-type lectin-domain containing receptor kinase S.5"/>
    <property type="match status" value="1"/>
</dbReference>
<proteinExistence type="inferred from homology"/>
<feature type="signal peptide" evidence="18">
    <location>
        <begin position="1"/>
        <end position="24"/>
    </location>
</feature>
<dbReference type="Gene3D" id="3.30.200.20">
    <property type="entry name" value="Phosphorylase Kinase, domain 1"/>
    <property type="match status" value="1"/>
</dbReference>
<sequence>MGFSKRSSITYIVMSLAMISVASAAEPRHFPFSAFDEKTDQNTFHFTQYSSIDNGALQLTPDTENEDHSLTNKSGRIMYHRSFTLWSSDNEDGDGVASFNSTFLMNIYRENNWIGGEGFAFLIASDWNIPDQSYGQWLGLTNASTDGNIGNHMVAIEFDTRQQDFDPDDNHIGLNINSVRSSKTVSLKPLGIEISPEVGTNYSVWVQYNGSSKVIEVYMAKHIRTNPPARPETPLLRETINLKDYLKQDSYFGFSGSTGNTAIQLNCVLEWDLEVEEFKTRKDMTLLKIGVPALALSVLFVLWLGFGYVKKRKRTSLEESDVLGTLKRLPGMPREFKYKELKEATDNFHVSMILGQGGFGIVYRGTLRDTKTSAEIAVKKFSRDNIKGKDDFMAELTIIHRLRHKNLVRLVGWCYEKGELLLVYDFMPNGSVDRHLFSNQNTLNWEHRCKILAGVASALHYLQNEYDQKVVHRDLKASNILLDSEFNARLGDFGLARALDQERNSHAELELAGVAGTLGYVAPECFHTRKATPESDVFGFGALVLEIVCGRSPGIQLIHEQHQFSLVDWVWMLHREGCIEESVDERLGSNYVLDEAKKLLLLGLACSHPIASERPQTQAICQIISGTMAVPSVPPFKPVFTWPSMSTRYSSTDSTVSNITLSRITLSHL</sequence>
<dbReference type="PROSITE" id="PS00107">
    <property type="entry name" value="PROTEIN_KINASE_ATP"/>
    <property type="match status" value="1"/>
</dbReference>
<evidence type="ECO:0000256" key="16">
    <source>
        <dbReference type="PROSITE-ProRule" id="PRU10141"/>
    </source>
</evidence>
<dbReference type="GO" id="GO:0005524">
    <property type="term" value="F:ATP binding"/>
    <property type="evidence" value="ECO:0007669"/>
    <property type="project" value="UniProtKB-UniRule"/>
</dbReference>
<keyword evidence="5" id="KW-0723">Serine/threonine-protein kinase</keyword>
<comment type="caution">
    <text evidence="20">The sequence shown here is derived from an EMBL/GenBank/DDBJ whole genome shotgun (WGS) entry which is preliminary data.</text>
</comment>
<evidence type="ECO:0000256" key="8">
    <source>
        <dbReference type="ARBA" id="ARBA00022729"/>
    </source>
</evidence>
<dbReference type="FunFam" id="1.10.510.10:FF:000444">
    <property type="entry name" value="probable L-type lectin-domain containing receptor kinase S.5"/>
    <property type="match status" value="1"/>
</dbReference>
<evidence type="ECO:0000256" key="12">
    <source>
        <dbReference type="ARBA" id="ARBA00022840"/>
    </source>
</evidence>
<dbReference type="EMBL" id="JBEDUW010000002">
    <property type="protein sequence ID" value="KAK9944449.1"/>
    <property type="molecule type" value="Genomic_DNA"/>
</dbReference>
<dbReference type="GO" id="GO:0051707">
    <property type="term" value="P:response to other organism"/>
    <property type="evidence" value="ECO:0007669"/>
    <property type="project" value="UniProtKB-ARBA"/>
</dbReference>
<evidence type="ECO:0000256" key="14">
    <source>
        <dbReference type="ARBA" id="ARBA00023136"/>
    </source>
</evidence>